<dbReference type="Proteomes" id="UP000887576">
    <property type="component" value="Unplaced"/>
</dbReference>
<dbReference type="WBParaSite" id="JU765_v2.g9718.t2">
    <property type="protein sequence ID" value="JU765_v2.g9718.t2"/>
    <property type="gene ID" value="JU765_v2.g9718"/>
</dbReference>
<protein>
    <submittedName>
        <fullName evidence="2">Uncharacterized protein</fullName>
    </submittedName>
</protein>
<proteinExistence type="predicted"/>
<reference evidence="2" key="1">
    <citation type="submission" date="2022-11" db="UniProtKB">
        <authorList>
            <consortium name="WormBaseParasite"/>
        </authorList>
    </citation>
    <scope>IDENTIFICATION</scope>
</reference>
<name>A0AC34RS52_9BILA</name>
<evidence type="ECO:0000313" key="2">
    <source>
        <dbReference type="WBParaSite" id="JU765_v2.g9718.t2"/>
    </source>
</evidence>
<organism evidence="1 2">
    <name type="scientific">Panagrolaimus sp. JU765</name>
    <dbReference type="NCBI Taxonomy" id="591449"/>
    <lineage>
        <taxon>Eukaryota</taxon>
        <taxon>Metazoa</taxon>
        <taxon>Ecdysozoa</taxon>
        <taxon>Nematoda</taxon>
        <taxon>Chromadorea</taxon>
        <taxon>Rhabditida</taxon>
        <taxon>Tylenchina</taxon>
        <taxon>Panagrolaimomorpha</taxon>
        <taxon>Panagrolaimoidea</taxon>
        <taxon>Panagrolaimidae</taxon>
        <taxon>Panagrolaimus</taxon>
    </lineage>
</organism>
<evidence type="ECO:0000313" key="1">
    <source>
        <dbReference type="Proteomes" id="UP000887576"/>
    </source>
</evidence>
<accession>A0AC34RS52</accession>
<sequence length="257" mass="28471">MALFASPFGQPQSFGKIFSLAETQDIEFCEIDQNPSPTMKRKRVNDNVDDQPGPKRRHYEDRMARRLDSLDLSAEGQKKSSSEDDELCIQEIDPETLTDSPVMFDIDEDSQQPIIEEPEDDSEGLVLSDELRHFMQFAKNKPLLPKISEEDSDSLNSRIQEIPEDVDIEDEPLTPMEDSPDAEVTFPDGGSSASSSRSSSSPPLATITLTTDTNTGYNSSSSSSSDGNTVFRLRQTSNASVKPQINPDTEEEPMDLG</sequence>